<dbReference type="InterPro" id="IPR013320">
    <property type="entry name" value="ConA-like_dom_sf"/>
</dbReference>
<dbReference type="RefSeq" id="WP_086283826.1">
    <property type="nucleotide sequence ID" value="NZ_NGMO01000001.1"/>
</dbReference>
<dbReference type="EMBL" id="NGMO01000001">
    <property type="protein sequence ID" value="OTP12389.1"/>
    <property type="molecule type" value="Genomic_DNA"/>
</dbReference>
<reference evidence="3 4" key="1">
    <citation type="submission" date="2017-05" db="EMBL/GenBank/DDBJ databases">
        <title>The Genome Sequence of Enterococcus sp. 10A9_DIV0425.</title>
        <authorList>
            <consortium name="The Broad Institute Genomics Platform"/>
            <consortium name="The Broad Institute Genomic Center for Infectious Diseases"/>
            <person name="Earl A."/>
            <person name="Manson A."/>
            <person name="Schwartman J."/>
            <person name="Gilmore M."/>
            <person name="Abouelleil A."/>
            <person name="Cao P."/>
            <person name="Chapman S."/>
            <person name="Cusick C."/>
            <person name="Shea T."/>
            <person name="Young S."/>
            <person name="Neafsey D."/>
            <person name="Nusbaum C."/>
            <person name="Birren B."/>
        </authorList>
    </citation>
    <scope>NUCLEOTIDE SEQUENCE [LARGE SCALE GENOMIC DNA]</scope>
    <source>
        <strain evidence="3 4">10A9_DIV0425</strain>
    </source>
</reference>
<protein>
    <submittedName>
        <fullName evidence="3">Uncharacterized protein</fullName>
    </submittedName>
</protein>
<keyword evidence="2" id="KW-0472">Membrane</keyword>
<organism evidence="3 4">
    <name type="scientific">Candidatus Enterococcus wittei</name>
    <dbReference type="NCBI Taxonomy" id="1987383"/>
    <lineage>
        <taxon>Bacteria</taxon>
        <taxon>Bacillati</taxon>
        <taxon>Bacillota</taxon>
        <taxon>Bacilli</taxon>
        <taxon>Lactobacillales</taxon>
        <taxon>Enterococcaceae</taxon>
        <taxon>Enterococcus</taxon>
    </lineage>
</organism>
<evidence type="ECO:0000256" key="1">
    <source>
        <dbReference type="SAM" id="MobiDB-lite"/>
    </source>
</evidence>
<feature type="compositionally biased region" description="Polar residues" evidence="1">
    <location>
        <begin position="158"/>
        <end position="170"/>
    </location>
</feature>
<name>A0A2C9XQF8_9ENTE</name>
<accession>A0A2C9XQF8</accession>
<sequence>MELLKNKRVACFVVNFALANLLVILIGYLFSFPLAYAEETQVQQPIVQNEKIALSLERENDGNIMFRLEDKASEKFEFILQINDLSGKEIPLNIENRLLEENAIITEEQLIKLYFTNDSTEVKMAIKYKSSSEKDFKDLLAPTGESIQLPTLKEIAKESNSTQSTSTDPTLDSDFETRSSSTFEETTKTSTVEDEKSDSSETASSTETSTTSSSSSPSKTMRAAVAKATGTGSTYVPPGAITIGGAFAAPNGGAVVSTITNANDNAGRPFSQISLSGSNNWTSIWSNDAYKLDFTRSFSQRVYVNLGTQEADGVAFVMHNDSRKTTALTTSRMSGVDGQNLGVYGASGGYYDLLTPRTPESTAIQHSVAVEFDLFNNDGTYGASAKYDLQVGSQNTPHMAYTFPGNLNRTYQPVSILNNDLGINEWFTLGLANSARIRHNGLIPLNGAVSTNVRDGTWYEFDYSFDSTTRNFKYFFKNPVSGAKTAETTIPWADLNTELQLAANNNRAYWGFTAANGGFAGPVRFAFSQTPIPIGATLTNDILDANGISVAVPSTDTVKNKFIVAGQQARIKSSFKVNTGEAALNMTNWTTVLEASTINLATSAPLTPTLTKTTAAGVTTTISATNLSTTVTNNGTTGLINVVTTISNNALNLSPGDTATLNYAAPTKVINADSLTNYSSAVVANPVGTTPNPTNNVTYYGEKAYFWIRKVDQPTSLSWESVNTVTDFKQSLDISENKAPGYHRNFYWKDLDIGDTLSFKVKKGGTILPDVTIPNVTTTGSSSYVVNNQLIIPPKYFDYGENKFVIEVYSSGRLTNTDQPMATLNLNVVFTGELRLEQVPTNFSWTNRTVRQSKGTLTRDIGNKLNLRIWDSRDPRVTTQWSLGVSITTTANPPFSFVWKAGTTSTPQPLSGDTLKVYDSNMLPANGYEHTATLDENAGVLLESPNYLSVGEYSGRITVHWQLYDTAEIE</sequence>
<keyword evidence="2" id="KW-0812">Transmembrane</keyword>
<dbReference type="Proteomes" id="UP000194933">
    <property type="component" value="Unassembled WGS sequence"/>
</dbReference>
<feature type="compositionally biased region" description="Basic and acidic residues" evidence="1">
    <location>
        <begin position="185"/>
        <end position="199"/>
    </location>
</feature>
<dbReference type="STRING" id="1987383.A5844_000622"/>
<dbReference type="AlphaFoldDB" id="A0A2C9XQF8"/>
<feature type="transmembrane region" description="Helical" evidence="2">
    <location>
        <begin position="12"/>
        <end position="36"/>
    </location>
</feature>
<dbReference type="Gene3D" id="2.60.120.200">
    <property type="match status" value="1"/>
</dbReference>
<keyword evidence="4" id="KW-1185">Reference proteome</keyword>
<evidence type="ECO:0000256" key="2">
    <source>
        <dbReference type="SAM" id="Phobius"/>
    </source>
</evidence>
<evidence type="ECO:0000313" key="4">
    <source>
        <dbReference type="Proteomes" id="UP000194933"/>
    </source>
</evidence>
<keyword evidence="2" id="KW-1133">Transmembrane helix</keyword>
<feature type="region of interest" description="Disordered" evidence="1">
    <location>
        <begin position="155"/>
        <end position="225"/>
    </location>
</feature>
<feature type="compositionally biased region" description="Low complexity" evidence="1">
    <location>
        <begin position="200"/>
        <end position="220"/>
    </location>
</feature>
<proteinExistence type="predicted"/>
<dbReference type="SUPFAM" id="SSF49899">
    <property type="entry name" value="Concanavalin A-like lectins/glucanases"/>
    <property type="match status" value="1"/>
</dbReference>
<comment type="caution">
    <text evidence="3">The sequence shown here is derived from an EMBL/GenBank/DDBJ whole genome shotgun (WGS) entry which is preliminary data.</text>
</comment>
<evidence type="ECO:0000313" key="3">
    <source>
        <dbReference type="EMBL" id="OTP12389.1"/>
    </source>
</evidence>
<gene>
    <name evidence="3" type="ORF">A5844_000622</name>
</gene>